<feature type="region of interest" description="Disordered" evidence="1">
    <location>
        <begin position="26"/>
        <end position="46"/>
    </location>
</feature>
<sequence length="533" mass="58097">MSHDISILLHIDFIVAAGSQKRTSLAGGKTRKSVTTAGMGYPGTKSGPGLKGLVKSGWSSMRRIKKSPKKNRSSNFADDASVISAQSTAAVSIAIDEDAKTNKSFSSLSSSNTLASLVDEGAAATTTTIANSAAPKVMTRPVLDLVVLLMDSISHRFELLQLEFEDRSTAKVSDLLVQIPLSITEPSLKKLIYDGILDENYYRASAEILGGMSILPSSILYETFGNGGTSGSTDGSTKMILVAKPEGVSNAECLRLAKPILSNRDVSKMLGLSGFDVSGWKSKKFPSRAAKKVNAENTKKTIPKTLNEKETGNYGKVIQNKSRPWLNTRREPENAGTFQKESAPVNSSNFPTLFVMLGLLCTLIIAKLLQSVMVKPILPGVLLKPGTYKTKCGMFGYVSLFAPGWKQTAKIFLDSIDKNVAPEFLSCQDEFLRVNYDGTVTLYDSNRQVSMILRGDLCTNNRSKNDEKSSSACIDGLMMTRNDKTLRMGGKPIKQVAARKSHRNKKLFPWPLEEEPAKLRYKVVSNKVLQKLN</sequence>
<proteinExistence type="predicted"/>
<gene>
    <name evidence="2" type="ORF">PAUS00366_LOCUS15814</name>
</gene>
<dbReference type="EMBL" id="HBIX01022723">
    <property type="protein sequence ID" value="CAE0723058.1"/>
    <property type="molecule type" value="Transcribed_RNA"/>
</dbReference>
<dbReference type="AlphaFoldDB" id="A0A7S4EMF3"/>
<evidence type="ECO:0000313" key="2">
    <source>
        <dbReference type="EMBL" id="CAE0723058.1"/>
    </source>
</evidence>
<name>A0A7S4EMF3_9STRA</name>
<evidence type="ECO:0000256" key="1">
    <source>
        <dbReference type="SAM" id="MobiDB-lite"/>
    </source>
</evidence>
<protein>
    <submittedName>
        <fullName evidence="2">Uncharacterized protein</fullName>
    </submittedName>
</protein>
<reference evidence="2" key="1">
    <citation type="submission" date="2021-01" db="EMBL/GenBank/DDBJ databases">
        <authorList>
            <person name="Corre E."/>
            <person name="Pelletier E."/>
            <person name="Niang G."/>
            <person name="Scheremetjew M."/>
            <person name="Finn R."/>
            <person name="Kale V."/>
            <person name="Holt S."/>
            <person name="Cochrane G."/>
            <person name="Meng A."/>
            <person name="Brown T."/>
            <person name="Cohen L."/>
        </authorList>
    </citation>
    <scope>NUCLEOTIDE SEQUENCE</scope>
    <source>
        <strain evidence="2">10249 10 AB</strain>
    </source>
</reference>
<accession>A0A7S4EMF3</accession>
<organism evidence="2">
    <name type="scientific">Pseudo-nitzschia australis</name>
    <dbReference type="NCBI Taxonomy" id="44445"/>
    <lineage>
        <taxon>Eukaryota</taxon>
        <taxon>Sar</taxon>
        <taxon>Stramenopiles</taxon>
        <taxon>Ochrophyta</taxon>
        <taxon>Bacillariophyta</taxon>
        <taxon>Bacillariophyceae</taxon>
        <taxon>Bacillariophycidae</taxon>
        <taxon>Bacillariales</taxon>
        <taxon>Bacillariaceae</taxon>
        <taxon>Pseudo-nitzschia</taxon>
    </lineage>
</organism>